<dbReference type="Proteomes" id="UP000481861">
    <property type="component" value="Unassembled WGS sequence"/>
</dbReference>
<reference evidence="2 3" key="1">
    <citation type="submission" date="2020-01" db="EMBL/GenBank/DDBJ databases">
        <authorList>
            <consortium name="DOE Joint Genome Institute"/>
            <person name="Haridas S."/>
            <person name="Albert R."/>
            <person name="Binder M."/>
            <person name="Bloem J."/>
            <person name="Labutti K."/>
            <person name="Salamov A."/>
            <person name="Andreopoulos B."/>
            <person name="Baker S.E."/>
            <person name="Barry K."/>
            <person name="Bills G."/>
            <person name="Bluhm B.H."/>
            <person name="Cannon C."/>
            <person name="Castanera R."/>
            <person name="Culley D.E."/>
            <person name="Daum C."/>
            <person name="Ezra D."/>
            <person name="Gonzalez J.B."/>
            <person name="Henrissat B."/>
            <person name="Kuo A."/>
            <person name="Liang C."/>
            <person name="Lipzen A."/>
            <person name="Lutzoni F."/>
            <person name="Magnuson J."/>
            <person name="Mondo S."/>
            <person name="Nolan M."/>
            <person name="Ohm R."/>
            <person name="Pangilinan J."/>
            <person name="Park H.-J.H."/>
            <person name="Ramirez L."/>
            <person name="Alfaro M."/>
            <person name="Sun H."/>
            <person name="Tritt A."/>
            <person name="Yoshinaga Y."/>
            <person name="Zwiers L.-H.L."/>
            <person name="Turgeon B.G."/>
            <person name="Goodwin S.B."/>
            <person name="Spatafora J.W."/>
            <person name="Crous P.W."/>
            <person name="Grigoriev I.V."/>
        </authorList>
    </citation>
    <scope>NUCLEOTIDE SEQUENCE [LARGE SCALE GENOMIC DNA]</scope>
    <source>
        <strain evidence="2 3">CBS 611.86</strain>
    </source>
</reference>
<evidence type="ECO:0000313" key="3">
    <source>
        <dbReference type="Proteomes" id="UP000481861"/>
    </source>
</evidence>
<proteinExistence type="predicted"/>
<comment type="caution">
    <text evidence="2">The sequence shown here is derived from an EMBL/GenBank/DDBJ whole genome shotgun (WGS) entry which is preliminary data.</text>
</comment>
<accession>A0A7C8IIN1</accession>
<sequence length="537" mass="60934">MASAQPRPQREVDYIFVLQVSRVSADEGVIFTNKDNTQKLKAEILEGSPKKAEGVFKDVSKDDEVVWNNFIITAICDHLVLLKPGKESHTGNAKSSVDESTWIAGIAEAARSRKLFTPYTEVCTAQARATVDPGQWKDLIKRAVEAGDLDDGKNNIRCAMKSIEYGDWEEMIWEIKGTVRPPPLPKNFIDSTQIMTAMGTVSNYILRDYLEFVVGNIDLTNRRSMIKARKRLVVEYPDGDTAKRLWDAYIVAEEMNEDNNSTEIFIHYNKLIEDNHRNCLCVVEIISGAACRLPENWFVGVRVRRGQPTQSWNAWEEIKLRDNLSDPDHVVAMLLPTSKHRGTEKNPSNSLTCPDAWRRRIKTGILEPCEVLRKEPPKDWIMLDLNYFGGTEITCPRVTYWRHQGERKCVRCHAEHKNWEFKKDTLYVTPPNLLNNLEHLTEKKSTHPLYHEDGPLKGIVEEIRALDPMLDTIMGTYLSLDDDEKVLLVAAATKGEDIIIGAADGKKVDDETWKTVSEKLRSDKSKQSMPGGRPGGN</sequence>
<evidence type="ECO:0000313" key="2">
    <source>
        <dbReference type="EMBL" id="KAF2877353.1"/>
    </source>
</evidence>
<name>A0A7C8IIN1_9PLEO</name>
<feature type="compositionally biased region" description="Basic and acidic residues" evidence="1">
    <location>
        <begin position="515"/>
        <end position="526"/>
    </location>
</feature>
<keyword evidence="3" id="KW-1185">Reference proteome</keyword>
<dbReference type="AlphaFoldDB" id="A0A7C8IIN1"/>
<protein>
    <submittedName>
        <fullName evidence="2">Uncharacterized protein</fullName>
    </submittedName>
</protein>
<dbReference type="EMBL" id="JAADJZ010000002">
    <property type="protein sequence ID" value="KAF2877353.1"/>
    <property type="molecule type" value="Genomic_DNA"/>
</dbReference>
<organism evidence="2 3">
    <name type="scientific">Massariosphaeria phaeospora</name>
    <dbReference type="NCBI Taxonomy" id="100035"/>
    <lineage>
        <taxon>Eukaryota</taxon>
        <taxon>Fungi</taxon>
        <taxon>Dikarya</taxon>
        <taxon>Ascomycota</taxon>
        <taxon>Pezizomycotina</taxon>
        <taxon>Dothideomycetes</taxon>
        <taxon>Pleosporomycetidae</taxon>
        <taxon>Pleosporales</taxon>
        <taxon>Pleosporales incertae sedis</taxon>
        <taxon>Massariosphaeria</taxon>
    </lineage>
</organism>
<gene>
    <name evidence="2" type="ORF">BDV95DRAFT_601760</name>
</gene>
<evidence type="ECO:0000256" key="1">
    <source>
        <dbReference type="SAM" id="MobiDB-lite"/>
    </source>
</evidence>
<feature type="region of interest" description="Disordered" evidence="1">
    <location>
        <begin position="515"/>
        <end position="537"/>
    </location>
</feature>